<evidence type="ECO:0000313" key="5">
    <source>
        <dbReference type="EMBL" id="ADI13601.1"/>
    </source>
</evidence>
<dbReference type="SUPFAM" id="SSF46785">
    <property type="entry name" value="Winged helix' DNA-binding domain"/>
    <property type="match status" value="1"/>
</dbReference>
<dbReference type="PROSITE" id="PS50949">
    <property type="entry name" value="HTH_GNTR"/>
    <property type="match status" value="1"/>
</dbReference>
<protein>
    <submittedName>
        <fullName evidence="5">Transcriptional regulator, GntR family with LacI sensor</fullName>
    </submittedName>
</protein>
<keyword evidence="6" id="KW-1185">Reference proteome</keyword>
<evidence type="ECO:0000256" key="3">
    <source>
        <dbReference type="ARBA" id="ARBA00023163"/>
    </source>
</evidence>
<dbReference type="InterPro" id="IPR036388">
    <property type="entry name" value="WH-like_DNA-bd_sf"/>
</dbReference>
<organism evidence="5 6">
    <name type="scientific">Truepera radiovictrix (strain DSM 17093 / CIP 108686 / LMG 22925 / RQ-24)</name>
    <dbReference type="NCBI Taxonomy" id="649638"/>
    <lineage>
        <taxon>Bacteria</taxon>
        <taxon>Thermotogati</taxon>
        <taxon>Deinococcota</taxon>
        <taxon>Deinococci</taxon>
        <taxon>Trueperales</taxon>
        <taxon>Trueperaceae</taxon>
        <taxon>Truepera</taxon>
    </lineage>
</organism>
<dbReference type="GO" id="GO:0003700">
    <property type="term" value="F:DNA-binding transcription factor activity"/>
    <property type="evidence" value="ECO:0007669"/>
    <property type="project" value="InterPro"/>
</dbReference>
<accession>D7CS69</accession>
<dbReference type="InterPro" id="IPR036390">
    <property type="entry name" value="WH_DNA-bd_sf"/>
</dbReference>
<dbReference type="Pfam" id="PF13377">
    <property type="entry name" value="Peripla_BP_3"/>
    <property type="match status" value="1"/>
</dbReference>
<dbReference type="PANTHER" id="PTHR30146">
    <property type="entry name" value="LACI-RELATED TRANSCRIPTIONAL REPRESSOR"/>
    <property type="match status" value="1"/>
</dbReference>
<dbReference type="EMBL" id="CP002049">
    <property type="protein sequence ID" value="ADI13601.1"/>
    <property type="molecule type" value="Genomic_DNA"/>
</dbReference>
<dbReference type="AlphaFoldDB" id="D7CS69"/>
<proteinExistence type="predicted"/>
<dbReference type="HOGENOM" id="CLU_037628_15_0_0"/>
<name>D7CS69_TRURR</name>
<dbReference type="PRINTS" id="PR00035">
    <property type="entry name" value="HTHGNTR"/>
</dbReference>
<dbReference type="InterPro" id="IPR046335">
    <property type="entry name" value="LacI/GalR-like_sensor"/>
</dbReference>
<dbReference type="PANTHER" id="PTHR30146:SF109">
    <property type="entry name" value="HTH-TYPE TRANSCRIPTIONAL REGULATOR GALS"/>
    <property type="match status" value="1"/>
</dbReference>
<dbReference type="SMART" id="SM00345">
    <property type="entry name" value="HTH_GNTR"/>
    <property type="match status" value="1"/>
</dbReference>
<feature type="domain" description="HTH gntR-type" evidence="4">
    <location>
        <begin position="19"/>
        <end position="87"/>
    </location>
</feature>
<reference evidence="6" key="1">
    <citation type="submission" date="2010-05" db="EMBL/GenBank/DDBJ databases">
        <title>The complete genome of Truepera radiovictris DSM 17093.</title>
        <authorList>
            <consortium name="US DOE Joint Genome Institute (JGI-PGF)"/>
            <person name="Lucas S."/>
            <person name="Copeland A."/>
            <person name="Lapidus A."/>
            <person name="Glavina del Rio T."/>
            <person name="Dalin E."/>
            <person name="Tice H."/>
            <person name="Bruce D."/>
            <person name="Goodwin L."/>
            <person name="Pitluck S."/>
            <person name="Kyrpides N."/>
            <person name="Mavromatis K."/>
            <person name="Ovchinnikova G."/>
            <person name="Munk A.C."/>
            <person name="Detter J.C."/>
            <person name="Han C."/>
            <person name="Tapia R."/>
            <person name="Land M."/>
            <person name="Hauser L."/>
            <person name="Markowitz V."/>
            <person name="Cheng J.-F."/>
            <person name="Hugenholtz P."/>
            <person name="Woyke T."/>
            <person name="Wu D."/>
            <person name="Tindall B."/>
            <person name="Pomrenke H.G."/>
            <person name="Brambilla E."/>
            <person name="Klenk H.-P."/>
            <person name="Eisen J.A."/>
        </authorList>
    </citation>
    <scope>NUCLEOTIDE SEQUENCE [LARGE SCALE GENOMIC DNA]</scope>
    <source>
        <strain evidence="6">DSM 17093 / CIP 108686 / LMG 22925 / RQ-24</strain>
    </source>
</reference>
<dbReference type="InterPro" id="IPR028082">
    <property type="entry name" value="Peripla_BP_I"/>
</dbReference>
<evidence type="ECO:0000259" key="4">
    <source>
        <dbReference type="PROSITE" id="PS50949"/>
    </source>
</evidence>
<dbReference type="Pfam" id="PF00392">
    <property type="entry name" value="GntR"/>
    <property type="match status" value="1"/>
</dbReference>
<dbReference type="GO" id="GO:0000976">
    <property type="term" value="F:transcription cis-regulatory region binding"/>
    <property type="evidence" value="ECO:0007669"/>
    <property type="project" value="TreeGrafter"/>
</dbReference>
<keyword evidence="2" id="KW-0238">DNA-binding</keyword>
<dbReference type="Proteomes" id="UP000000379">
    <property type="component" value="Chromosome"/>
</dbReference>
<dbReference type="InterPro" id="IPR000524">
    <property type="entry name" value="Tscrpt_reg_HTH_GntR"/>
</dbReference>
<gene>
    <name evidence="5" type="ordered locus">Trad_0464</name>
</gene>
<evidence type="ECO:0000256" key="2">
    <source>
        <dbReference type="ARBA" id="ARBA00023125"/>
    </source>
</evidence>
<dbReference type="eggNOG" id="COG1609">
    <property type="taxonomic scope" value="Bacteria"/>
</dbReference>
<dbReference type="KEGG" id="tra:Trad_0464"/>
<evidence type="ECO:0000256" key="1">
    <source>
        <dbReference type="ARBA" id="ARBA00023015"/>
    </source>
</evidence>
<evidence type="ECO:0000313" key="6">
    <source>
        <dbReference type="Proteomes" id="UP000000379"/>
    </source>
</evidence>
<dbReference type="OrthoDB" id="9799482at2"/>
<dbReference type="STRING" id="649638.Trad_0464"/>
<dbReference type="CDD" id="cd07377">
    <property type="entry name" value="WHTH_GntR"/>
    <property type="match status" value="1"/>
</dbReference>
<keyword evidence="1" id="KW-0805">Transcription regulation</keyword>
<reference evidence="5 6" key="2">
    <citation type="journal article" date="2011" name="Stand. Genomic Sci.">
        <title>Complete genome sequence of Truepera radiovictrix type strain (RQ-24).</title>
        <authorList>
            <person name="Ivanova N."/>
            <person name="Rohde C."/>
            <person name="Munk C."/>
            <person name="Nolan M."/>
            <person name="Lucas S."/>
            <person name="Del Rio T.G."/>
            <person name="Tice H."/>
            <person name="Deshpande S."/>
            <person name="Cheng J.F."/>
            <person name="Tapia R."/>
            <person name="Han C."/>
            <person name="Goodwin L."/>
            <person name="Pitluck S."/>
            <person name="Liolios K."/>
            <person name="Mavromatis K."/>
            <person name="Mikhailova N."/>
            <person name="Pati A."/>
            <person name="Chen A."/>
            <person name="Palaniappan K."/>
            <person name="Land M."/>
            <person name="Hauser L."/>
            <person name="Chang Y.J."/>
            <person name="Jeffries C.D."/>
            <person name="Brambilla E."/>
            <person name="Rohde M."/>
            <person name="Goker M."/>
            <person name="Tindall B.J."/>
            <person name="Woyke T."/>
            <person name="Bristow J."/>
            <person name="Eisen J.A."/>
            <person name="Markowitz V."/>
            <person name="Hugenholtz P."/>
            <person name="Kyrpides N.C."/>
            <person name="Klenk H.P."/>
            <person name="Lapidus A."/>
        </authorList>
    </citation>
    <scope>NUCLEOTIDE SEQUENCE [LARGE SCALE GENOMIC DNA]</scope>
    <source>
        <strain evidence="6">DSM 17093 / CIP 108686 / LMG 22925 / RQ-24</strain>
    </source>
</reference>
<dbReference type="RefSeq" id="WP_013176981.1">
    <property type="nucleotide sequence ID" value="NC_014221.1"/>
</dbReference>
<sequence>MTAPPAQGNNFAVDRSSQKPLHQQLCEHYRQLIEGGVLPVGSRLPTELELMAKHGVSRGTVREALRGLHEAGLVRRTTKIGTVVQSPPQPAVSARRIIGVVFPQTHDAFCLDIMKGVQTACRERGYHAAFGYSHFSSAVERAEVSRMRSAGFGGVLVLPHDDPTLFRELVANTYPFVYIDQKFEAAPSDFVGVDNVSASFTVTEHLIGLGHRHIGFIHRNPSLDQAPSTVKERYRGYRAALTAHAVPFESSWLVEIARNADPKAFLALTSQVDAVVAANDHTALKFLDVATKAGVRVPEEIALVGFDDLPLAAEFALTTVAQPSREIGLRAAHLLIDRIEGKGGPPQHVILPTHLVVRATCGQNLRASTKGR</sequence>
<keyword evidence="3" id="KW-0804">Transcription</keyword>
<dbReference type="Gene3D" id="1.10.10.10">
    <property type="entry name" value="Winged helix-like DNA-binding domain superfamily/Winged helix DNA-binding domain"/>
    <property type="match status" value="1"/>
</dbReference>
<dbReference type="SUPFAM" id="SSF53822">
    <property type="entry name" value="Periplasmic binding protein-like I"/>
    <property type="match status" value="1"/>
</dbReference>
<dbReference type="Gene3D" id="3.40.50.2300">
    <property type="match status" value="2"/>
</dbReference>
<dbReference type="CDD" id="cd06267">
    <property type="entry name" value="PBP1_LacI_sugar_binding-like"/>
    <property type="match status" value="1"/>
</dbReference>